<dbReference type="Proteomes" id="UP000316639">
    <property type="component" value="Unassembled WGS sequence"/>
</dbReference>
<proteinExistence type="predicted"/>
<dbReference type="OrthoDB" id="134475at2"/>
<sequence>MGKGERLDASFTKVADAAGTPRHDLVVGVRGPGGVAARCRVDDVAPVRSGCGWAGLTSSASGIWVVDVDIPGAGCPVVGTCAGRDGFRWAVAVRRGTELLPGRVWTERYEISRDTGEPPVDLTFWYQGEYGYTYRATFREHHGVDWAVAADNLGVVRDFTCTPVHASSDRLPAADGWCGGAYKVFFEPPAADLPAEAVRWDGVLDWVRPGLRPHPVISGGRFTPAGGRSGTLAFELADYSGHLVVRVEAGGDGVDRSIPITTREGTVEVFFDGLGGDGAPLPQSAPVVFEVLVERIAEIHFVSADVEVRAGGIEVTRLNGAEGGERTLHWDDTPFDRRGPRRCSGTPVLDGRAGHDSAGGVHGWGIGGCGSVAGADADDHVSGGWGDARVVDDWAYLPVRVTHAVVLP</sequence>
<evidence type="ECO:0000313" key="2">
    <source>
        <dbReference type="Proteomes" id="UP000316639"/>
    </source>
</evidence>
<gene>
    <name evidence="1" type="ORF">FKR81_08775</name>
</gene>
<comment type="caution">
    <text evidence="1">The sequence shown here is derived from an EMBL/GenBank/DDBJ whole genome shotgun (WGS) entry which is preliminary data.</text>
</comment>
<dbReference type="EMBL" id="VOBR01000005">
    <property type="protein sequence ID" value="TWP52421.1"/>
    <property type="molecule type" value="Genomic_DNA"/>
</dbReference>
<name>A0A563EY60_9PSEU</name>
<organism evidence="1 2">
    <name type="scientific">Lentzea tibetensis</name>
    <dbReference type="NCBI Taxonomy" id="2591470"/>
    <lineage>
        <taxon>Bacteria</taxon>
        <taxon>Bacillati</taxon>
        <taxon>Actinomycetota</taxon>
        <taxon>Actinomycetes</taxon>
        <taxon>Pseudonocardiales</taxon>
        <taxon>Pseudonocardiaceae</taxon>
        <taxon>Lentzea</taxon>
    </lineage>
</organism>
<dbReference type="AlphaFoldDB" id="A0A563EY60"/>
<evidence type="ECO:0000313" key="1">
    <source>
        <dbReference type="EMBL" id="TWP52421.1"/>
    </source>
</evidence>
<protein>
    <submittedName>
        <fullName evidence="1">Uncharacterized protein</fullName>
    </submittedName>
</protein>
<accession>A0A563EY60</accession>
<reference evidence="1 2" key="1">
    <citation type="submission" date="2019-07" db="EMBL/GenBank/DDBJ databases">
        <title>Lentzea xizangensis sp. nov., isolated from Qinghai-Tibetan Plateau Soils.</title>
        <authorList>
            <person name="Huang J."/>
        </authorList>
    </citation>
    <scope>NUCLEOTIDE SEQUENCE [LARGE SCALE GENOMIC DNA]</scope>
    <source>
        <strain evidence="1 2">FXJ1.1311</strain>
    </source>
</reference>
<keyword evidence="2" id="KW-1185">Reference proteome</keyword>
<dbReference type="RefSeq" id="WP_146350477.1">
    <property type="nucleotide sequence ID" value="NZ_VOBR01000005.1"/>
</dbReference>